<organism evidence="2 3">
    <name type="scientific">Cyclotella atomus</name>
    <dbReference type="NCBI Taxonomy" id="382360"/>
    <lineage>
        <taxon>Eukaryota</taxon>
        <taxon>Sar</taxon>
        <taxon>Stramenopiles</taxon>
        <taxon>Ochrophyta</taxon>
        <taxon>Bacillariophyta</taxon>
        <taxon>Coscinodiscophyceae</taxon>
        <taxon>Thalassiosirophycidae</taxon>
        <taxon>Stephanodiscales</taxon>
        <taxon>Stephanodiscaceae</taxon>
        <taxon>Cyclotella</taxon>
    </lineage>
</organism>
<gene>
    <name evidence="2" type="ORF">ACHAWO_003753</name>
</gene>
<name>A0ABD3NI19_9STRA</name>
<feature type="compositionally biased region" description="Pro residues" evidence="1">
    <location>
        <begin position="8"/>
        <end position="17"/>
    </location>
</feature>
<evidence type="ECO:0000256" key="1">
    <source>
        <dbReference type="SAM" id="MobiDB-lite"/>
    </source>
</evidence>
<comment type="caution">
    <text evidence="2">The sequence shown here is derived from an EMBL/GenBank/DDBJ whole genome shotgun (WGS) entry which is preliminary data.</text>
</comment>
<protein>
    <submittedName>
        <fullName evidence="2">Uncharacterized protein</fullName>
    </submittedName>
</protein>
<evidence type="ECO:0000313" key="3">
    <source>
        <dbReference type="Proteomes" id="UP001530400"/>
    </source>
</evidence>
<proteinExistence type="predicted"/>
<dbReference type="Proteomes" id="UP001530400">
    <property type="component" value="Unassembled WGS sequence"/>
</dbReference>
<accession>A0ABD3NI19</accession>
<keyword evidence="3" id="KW-1185">Reference proteome</keyword>
<dbReference type="AlphaFoldDB" id="A0ABD3NI19"/>
<sequence>MSKYAWHPPHPPSPPDPAISSKIAAIGPIGKCLEEALNELLSEQDHDDSVHDEDGDSSSHKSNKLDESLAKTIIKSYEDAVATTSYDHRTKNTGYHCTKNQSSDAKHTTAPAALLKGEIEYYNRIGGQWRIIVKNAVLMPRRVKLDFGKNGRKRVMLDFDQDIDTETAGDEDAEMACAVGESGSKKRKMDDPDIHRFDGSVEILAYNDDA</sequence>
<evidence type="ECO:0000313" key="2">
    <source>
        <dbReference type="EMBL" id="KAL3775573.1"/>
    </source>
</evidence>
<feature type="region of interest" description="Disordered" evidence="1">
    <location>
        <begin position="1"/>
        <end position="22"/>
    </location>
</feature>
<feature type="region of interest" description="Disordered" evidence="1">
    <location>
        <begin position="38"/>
        <end position="64"/>
    </location>
</feature>
<dbReference type="EMBL" id="JALLPJ020001149">
    <property type="protein sequence ID" value="KAL3775573.1"/>
    <property type="molecule type" value="Genomic_DNA"/>
</dbReference>
<reference evidence="2 3" key="1">
    <citation type="submission" date="2024-10" db="EMBL/GenBank/DDBJ databases">
        <title>Updated reference genomes for cyclostephanoid diatoms.</title>
        <authorList>
            <person name="Roberts W.R."/>
            <person name="Alverson A.J."/>
        </authorList>
    </citation>
    <scope>NUCLEOTIDE SEQUENCE [LARGE SCALE GENOMIC DNA]</scope>
    <source>
        <strain evidence="2 3">AJA010-31</strain>
    </source>
</reference>